<keyword evidence="2" id="KW-1133">Transmembrane helix</keyword>
<keyword evidence="2" id="KW-0812">Transmembrane</keyword>
<evidence type="ECO:0000256" key="1">
    <source>
        <dbReference type="SAM" id="MobiDB-lite"/>
    </source>
</evidence>
<feature type="transmembrane region" description="Helical" evidence="2">
    <location>
        <begin position="127"/>
        <end position="152"/>
    </location>
</feature>
<feature type="compositionally biased region" description="Gly residues" evidence="1">
    <location>
        <begin position="433"/>
        <end position="446"/>
    </location>
</feature>
<dbReference type="Proteomes" id="UP001370758">
    <property type="component" value="Unassembled WGS sequence"/>
</dbReference>
<evidence type="ECO:0008006" key="5">
    <source>
        <dbReference type="Google" id="ProtNLM"/>
    </source>
</evidence>
<gene>
    <name evidence="3" type="ORF">TWF481_009886</name>
</gene>
<feature type="region of interest" description="Disordered" evidence="1">
    <location>
        <begin position="275"/>
        <end position="323"/>
    </location>
</feature>
<dbReference type="EMBL" id="JAVHJL010000006">
    <property type="protein sequence ID" value="KAK6502075.1"/>
    <property type="molecule type" value="Genomic_DNA"/>
</dbReference>
<feature type="compositionally biased region" description="Polar residues" evidence="1">
    <location>
        <begin position="282"/>
        <end position="293"/>
    </location>
</feature>
<feature type="compositionally biased region" description="Basic and acidic residues" evidence="1">
    <location>
        <begin position="201"/>
        <end position="216"/>
    </location>
</feature>
<evidence type="ECO:0000313" key="4">
    <source>
        <dbReference type="Proteomes" id="UP001370758"/>
    </source>
</evidence>
<keyword evidence="2" id="KW-0472">Membrane</keyword>
<feature type="transmembrane region" description="Helical" evidence="2">
    <location>
        <begin position="12"/>
        <end position="32"/>
    </location>
</feature>
<sequence length="463" mass="49833">MAAIAKFLSTIFRALQFLGTLFNTGALTYFIVRLANRDLITGKALAVEIISGAGLLWSVFALVFSICLLQKSFFQFFTVFGDVLFVGGFIAVTVLLGDAWDGDCSAGDITVSWLQRGGNNLVANCRLIRGIFIVSIVLCVLFFITILTALLAHWSSKKDRAYGPSPANNYTYGRGKKNKNRDLETAAITGPALVPPAVDNRVSHDSKYTDATEKTNDPVLQTGTTDTGREYLAPRGYGANKSTVPPIASNANVRSKDHSRAGQYAAAGALAGGAAVAHHQQNKSAYNPNQDNLPSHPGPEDHTTEHVPQDPDRLGTMNTYGTTTNSAYSELETRATDVPSPFHVPGAYPGSKGSIQPTAFYPSANTHELPSGGVQTETNPHFYSSEMDAGGYNQPYQQPPQELGTTMEGTRRYEEYQTPVTPLADERREEVGFGYGNGPGMTGGGSNQVSTLPELGREDGNRF</sequence>
<comment type="caution">
    <text evidence="3">The sequence shown here is derived from an EMBL/GenBank/DDBJ whole genome shotgun (WGS) entry which is preliminary data.</text>
</comment>
<accession>A0AAV9W750</accession>
<dbReference type="AlphaFoldDB" id="A0AAV9W750"/>
<feature type="compositionally biased region" description="Basic and acidic residues" evidence="1">
    <location>
        <begin position="298"/>
        <end position="313"/>
    </location>
</feature>
<protein>
    <recommendedName>
        <fullName evidence="5">MARVEL domain-containing protein</fullName>
    </recommendedName>
</protein>
<proteinExistence type="predicted"/>
<evidence type="ECO:0000256" key="2">
    <source>
        <dbReference type="SAM" id="Phobius"/>
    </source>
</evidence>
<name>A0AAV9W750_9PEZI</name>
<feature type="region of interest" description="Disordered" evidence="1">
    <location>
        <begin position="194"/>
        <end position="247"/>
    </location>
</feature>
<evidence type="ECO:0000313" key="3">
    <source>
        <dbReference type="EMBL" id="KAK6502075.1"/>
    </source>
</evidence>
<keyword evidence="4" id="KW-1185">Reference proteome</keyword>
<feature type="region of interest" description="Disordered" evidence="1">
    <location>
        <begin position="421"/>
        <end position="463"/>
    </location>
</feature>
<feature type="transmembrane region" description="Helical" evidence="2">
    <location>
        <begin position="76"/>
        <end position="96"/>
    </location>
</feature>
<organism evidence="3 4">
    <name type="scientific">Arthrobotrys musiformis</name>
    <dbReference type="NCBI Taxonomy" id="47236"/>
    <lineage>
        <taxon>Eukaryota</taxon>
        <taxon>Fungi</taxon>
        <taxon>Dikarya</taxon>
        <taxon>Ascomycota</taxon>
        <taxon>Pezizomycotina</taxon>
        <taxon>Orbiliomycetes</taxon>
        <taxon>Orbiliales</taxon>
        <taxon>Orbiliaceae</taxon>
        <taxon>Arthrobotrys</taxon>
    </lineage>
</organism>
<reference evidence="3 4" key="1">
    <citation type="submission" date="2023-08" db="EMBL/GenBank/DDBJ databases">
        <authorList>
            <person name="Palmer J.M."/>
        </authorList>
    </citation>
    <scope>NUCLEOTIDE SEQUENCE [LARGE SCALE GENOMIC DNA]</scope>
    <source>
        <strain evidence="3 4">TWF481</strain>
    </source>
</reference>
<feature type="transmembrane region" description="Helical" evidence="2">
    <location>
        <begin position="44"/>
        <end position="69"/>
    </location>
</feature>